<feature type="compositionally biased region" description="Basic and acidic residues" evidence="1">
    <location>
        <begin position="76"/>
        <end position="86"/>
    </location>
</feature>
<comment type="caution">
    <text evidence="2">The sequence shown here is derived from an EMBL/GenBank/DDBJ whole genome shotgun (WGS) entry which is preliminary data.</text>
</comment>
<feature type="compositionally biased region" description="Basic and acidic residues" evidence="1">
    <location>
        <begin position="44"/>
        <end position="58"/>
    </location>
</feature>
<name>A0ABV7D2X8_9PROT</name>
<proteinExistence type="predicted"/>
<accession>A0ABV7D2X8</accession>
<dbReference type="RefSeq" id="WP_194214313.1">
    <property type="nucleotide sequence ID" value="NZ_CP061205.1"/>
</dbReference>
<dbReference type="EMBL" id="JBHRSL010000003">
    <property type="protein sequence ID" value="MFC3051482.1"/>
    <property type="molecule type" value="Genomic_DNA"/>
</dbReference>
<reference evidence="3" key="1">
    <citation type="journal article" date="2019" name="Int. J. Syst. Evol. Microbiol.">
        <title>The Global Catalogue of Microorganisms (GCM) 10K type strain sequencing project: providing services to taxonomists for standard genome sequencing and annotation.</title>
        <authorList>
            <consortium name="The Broad Institute Genomics Platform"/>
            <consortium name="The Broad Institute Genome Sequencing Center for Infectious Disease"/>
            <person name="Wu L."/>
            <person name="Ma J."/>
        </authorList>
    </citation>
    <scope>NUCLEOTIDE SEQUENCE [LARGE SCALE GENOMIC DNA]</scope>
    <source>
        <strain evidence="3">KCTC 62164</strain>
    </source>
</reference>
<feature type="compositionally biased region" description="Polar residues" evidence="1">
    <location>
        <begin position="99"/>
        <end position="112"/>
    </location>
</feature>
<feature type="region of interest" description="Disordered" evidence="1">
    <location>
        <begin position="19"/>
        <end position="112"/>
    </location>
</feature>
<sequence length="120" mass="13027">MVDFNPNAPGLQSQIQAQLEANRSRNRVAAQNAGDVTARVQPSAEERTKARGDEESANKRLPALRSSRGSSLSTHQEIEAAGERVSELASNLREAPAGRTSTRQNELRNQPLGQIIDILV</sequence>
<keyword evidence="3" id="KW-1185">Reference proteome</keyword>
<evidence type="ECO:0000313" key="2">
    <source>
        <dbReference type="EMBL" id="MFC3051482.1"/>
    </source>
</evidence>
<protein>
    <submittedName>
        <fullName evidence="2">Uncharacterized protein</fullName>
    </submittedName>
</protein>
<dbReference type="Proteomes" id="UP001595444">
    <property type="component" value="Unassembled WGS sequence"/>
</dbReference>
<evidence type="ECO:0000313" key="3">
    <source>
        <dbReference type="Proteomes" id="UP001595444"/>
    </source>
</evidence>
<gene>
    <name evidence="2" type="ORF">ACFOKA_06160</name>
</gene>
<organism evidence="2 3">
    <name type="scientific">Kordiimonas pumila</name>
    <dbReference type="NCBI Taxonomy" id="2161677"/>
    <lineage>
        <taxon>Bacteria</taxon>
        <taxon>Pseudomonadati</taxon>
        <taxon>Pseudomonadota</taxon>
        <taxon>Alphaproteobacteria</taxon>
        <taxon>Kordiimonadales</taxon>
        <taxon>Kordiimonadaceae</taxon>
        <taxon>Kordiimonas</taxon>
    </lineage>
</organism>
<evidence type="ECO:0000256" key="1">
    <source>
        <dbReference type="SAM" id="MobiDB-lite"/>
    </source>
</evidence>